<dbReference type="Pfam" id="PF04296">
    <property type="entry name" value="YlxR"/>
    <property type="match status" value="1"/>
</dbReference>
<dbReference type="EMBL" id="DSMV01000169">
    <property type="protein sequence ID" value="HDW51646.1"/>
    <property type="molecule type" value="Genomic_DNA"/>
</dbReference>
<comment type="caution">
    <text evidence="2">The sequence shown here is derived from an EMBL/GenBank/DDBJ whole genome shotgun (WGS) entry which is preliminary data.</text>
</comment>
<evidence type="ECO:0000259" key="1">
    <source>
        <dbReference type="Pfam" id="PF04296"/>
    </source>
</evidence>
<accession>A0A7C1FC62</accession>
<dbReference type="Gene3D" id="3.30.1230.10">
    <property type="entry name" value="YlxR-like"/>
    <property type="match status" value="1"/>
</dbReference>
<dbReference type="AlphaFoldDB" id="A0A7C1FC62"/>
<organism evidence="2">
    <name type="scientific">Ammonifex degensii</name>
    <dbReference type="NCBI Taxonomy" id="42838"/>
    <lineage>
        <taxon>Bacteria</taxon>
        <taxon>Bacillati</taxon>
        <taxon>Bacillota</taxon>
        <taxon>Clostridia</taxon>
        <taxon>Thermoanaerobacterales</taxon>
        <taxon>Thermoanaerobacteraceae</taxon>
        <taxon>Ammonifex</taxon>
    </lineage>
</organism>
<dbReference type="CDD" id="cd00279">
    <property type="entry name" value="YlxR"/>
    <property type="match status" value="1"/>
</dbReference>
<name>A0A7C1FC62_9THEO</name>
<dbReference type="InterPro" id="IPR035931">
    <property type="entry name" value="YlxR-like_sf"/>
</dbReference>
<dbReference type="PANTHER" id="PTHR34215">
    <property type="entry name" value="BLL0784 PROTEIN"/>
    <property type="match status" value="1"/>
</dbReference>
<dbReference type="NCBIfam" id="NF047356">
    <property type="entry name" value="RNA_bind_RnpM"/>
    <property type="match status" value="1"/>
</dbReference>
<reference evidence="2" key="1">
    <citation type="journal article" date="2020" name="mSystems">
        <title>Genome- and Community-Level Interaction Insights into Carbon Utilization and Element Cycling Functions of Hydrothermarchaeota in Hydrothermal Sediment.</title>
        <authorList>
            <person name="Zhou Z."/>
            <person name="Liu Y."/>
            <person name="Xu W."/>
            <person name="Pan J."/>
            <person name="Luo Z.H."/>
            <person name="Li M."/>
        </authorList>
    </citation>
    <scope>NUCLEOTIDE SEQUENCE [LARGE SCALE GENOMIC DNA]</scope>
    <source>
        <strain evidence="2">SpSt-301</strain>
    </source>
</reference>
<feature type="domain" description="YlxR" evidence="1">
    <location>
        <begin position="10"/>
        <end position="83"/>
    </location>
</feature>
<protein>
    <submittedName>
        <fullName evidence="2">YlxR family protein</fullName>
    </submittedName>
</protein>
<gene>
    <name evidence="2" type="ORF">ENQ35_02780</name>
</gene>
<dbReference type="InterPro" id="IPR037465">
    <property type="entry name" value="YlxR"/>
</dbReference>
<dbReference type="SUPFAM" id="SSF64376">
    <property type="entry name" value="YlxR-like"/>
    <property type="match status" value="1"/>
</dbReference>
<proteinExistence type="predicted"/>
<evidence type="ECO:0000313" key="2">
    <source>
        <dbReference type="EMBL" id="HDW51646.1"/>
    </source>
</evidence>
<dbReference type="PANTHER" id="PTHR34215:SF1">
    <property type="entry name" value="YLXR DOMAIN-CONTAINING PROTEIN"/>
    <property type="match status" value="1"/>
</dbReference>
<sequence length="94" mass="10692">MTRVKKVPLRQCVGCREMRPKKQLIRVVRTPDGEVLVDETGKKSGRGIYVCPSADCVIAAIKPRKLQRVLKRDVPQEAIDVLREELIKRCPPKT</sequence>
<dbReference type="InterPro" id="IPR007393">
    <property type="entry name" value="YlxR_dom"/>
</dbReference>